<evidence type="ECO:0000313" key="3">
    <source>
        <dbReference type="Proteomes" id="UP000325313"/>
    </source>
</evidence>
<dbReference type="AlphaFoldDB" id="A0A5B0RGT9"/>
<evidence type="ECO:0000259" key="1">
    <source>
        <dbReference type="Pfam" id="PF05699"/>
    </source>
</evidence>
<dbReference type="InterPro" id="IPR012337">
    <property type="entry name" value="RNaseH-like_sf"/>
</dbReference>
<dbReference type="SUPFAM" id="SSF53098">
    <property type="entry name" value="Ribonuclease H-like"/>
    <property type="match status" value="1"/>
</dbReference>
<dbReference type="GO" id="GO:0046983">
    <property type="term" value="F:protein dimerization activity"/>
    <property type="evidence" value="ECO:0007669"/>
    <property type="project" value="InterPro"/>
</dbReference>
<dbReference type="PANTHER" id="PTHR47611:SF3">
    <property type="entry name" value="HAT C-TERMINAL DIMERISATION DOMAIN-CONTAINING PROTEIN"/>
    <property type="match status" value="1"/>
</dbReference>
<reference evidence="2 3" key="1">
    <citation type="submission" date="2019-05" db="EMBL/GenBank/DDBJ databases">
        <title>Emergence of the Ug99 lineage of the wheat stem rust pathogen through somatic hybridization.</title>
        <authorList>
            <person name="Li F."/>
            <person name="Upadhyaya N.M."/>
            <person name="Sperschneider J."/>
            <person name="Matny O."/>
            <person name="Nguyen-Phuc H."/>
            <person name="Mago R."/>
            <person name="Raley C."/>
            <person name="Miller M.E."/>
            <person name="Silverstein K.A.T."/>
            <person name="Henningsen E."/>
            <person name="Hirsch C.D."/>
            <person name="Visser B."/>
            <person name="Pretorius Z.A."/>
            <person name="Steffenson B.J."/>
            <person name="Schwessinger B."/>
            <person name="Dodds P.N."/>
            <person name="Figueroa M."/>
        </authorList>
    </citation>
    <scope>NUCLEOTIDE SEQUENCE [LARGE SCALE GENOMIC DNA]</scope>
    <source>
        <strain evidence="2 3">Ug99</strain>
    </source>
</reference>
<comment type="caution">
    <text evidence="2">The sequence shown here is derived from an EMBL/GenBank/DDBJ whole genome shotgun (WGS) entry which is preliminary data.</text>
</comment>
<dbReference type="Pfam" id="PF05699">
    <property type="entry name" value="Dimer_Tnp_hAT"/>
    <property type="match status" value="1"/>
</dbReference>
<dbReference type="PANTHER" id="PTHR47611">
    <property type="entry name" value="HAT DIMERISATION DOMAIN, C-TERMINAL"/>
    <property type="match status" value="1"/>
</dbReference>
<protein>
    <recommendedName>
        <fullName evidence="1">HAT C-terminal dimerisation domain-containing protein</fullName>
    </recommendedName>
</protein>
<accession>A0A5B0RGT9</accession>
<name>A0A5B0RGT9_PUCGR</name>
<evidence type="ECO:0000313" key="2">
    <source>
        <dbReference type="EMBL" id="KAA1124662.1"/>
    </source>
</evidence>
<organism evidence="2 3">
    <name type="scientific">Puccinia graminis f. sp. tritici</name>
    <dbReference type="NCBI Taxonomy" id="56615"/>
    <lineage>
        <taxon>Eukaryota</taxon>
        <taxon>Fungi</taxon>
        <taxon>Dikarya</taxon>
        <taxon>Basidiomycota</taxon>
        <taxon>Pucciniomycotina</taxon>
        <taxon>Pucciniomycetes</taxon>
        <taxon>Pucciniales</taxon>
        <taxon>Pucciniaceae</taxon>
        <taxon>Puccinia</taxon>
    </lineage>
</organism>
<sequence>MHIFELGFGPESSEVNHCLELLNLRFASYKELHQANSRPAVPESEVMEIEKPPTTSSSSFRARLASRMAKKPTTHKNEVESFLRADIFFKDDEIDQKSTPLKWWKANETSYPALSRMARAYLGASGSSCSVERLFSAAADVCTSNRGRLLPSTMSRCVSSLMWLREEVPLTGDFEEAGRILKLSIAPRPPKK</sequence>
<dbReference type="InterPro" id="IPR008906">
    <property type="entry name" value="HATC_C_dom"/>
</dbReference>
<dbReference type="Proteomes" id="UP000325313">
    <property type="component" value="Unassembled WGS sequence"/>
</dbReference>
<dbReference type="EMBL" id="VDEP01000203">
    <property type="protein sequence ID" value="KAA1124662.1"/>
    <property type="molecule type" value="Genomic_DNA"/>
</dbReference>
<proteinExistence type="predicted"/>
<feature type="domain" description="HAT C-terminal dimerisation" evidence="1">
    <location>
        <begin position="79"/>
        <end position="163"/>
    </location>
</feature>
<gene>
    <name evidence="2" type="ORF">PGTUg99_027456</name>
</gene>